<feature type="region of interest" description="Disordered" evidence="1">
    <location>
        <begin position="118"/>
        <end position="156"/>
    </location>
</feature>
<name>A0A4V1IQ00_9FUNG</name>
<protein>
    <submittedName>
        <fullName evidence="2">Uncharacterized protein</fullName>
    </submittedName>
</protein>
<organism evidence="2 3">
    <name type="scientific">Blyttiomyces helicus</name>
    <dbReference type="NCBI Taxonomy" id="388810"/>
    <lineage>
        <taxon>Eukaryota</taxon>
        <taxon>Fungi</taxon>
        <taxon>Fungi incertae sedis</taxon>
        <taxon>Chytridiomycota</taxon>
        <taxon>Chytridiomycota incertae sedis</taxon>
        <taxon>Chytridiomycetes</taxon>
        <taxon>Chytridiomycetes incertae sedis</taxon>
        <taxon>Blyttiomyces</taxon>
    </lineage>
</organism>
<keyword evidence="3" id="KW-1185">Reference proteome</keyword>
<evidence type="ECO:0000313" key="2">
    <source>
        <dbReference type="EMBL" id="RKO84827.1"/>
    </source>
</evidence>
<gene>
    <name evidence="2" type="ORF">BDK51DRAFT_50736</name>
</gene>
<reference evidence="3" key="1">
    <citation type="journal article" date="2018" name="Nat. Microbiol.">
        <title>Leveraging single-cell genomics to expand the fungal tree of life.</title>
        <authorList>
            <person name="Ahrendt S.R."/>
            <person name="Quandt C.A."/>
            <person name="Ciobanu D."/>
            <person name="Clum A."/>
            <person name="Salamov A."/>
            <person name="Andreopoulos B."/>
            <person name="Cheng J.F."/>
            <person name="Woyke T."/>
            <person name="Pelin A."/>
            <person name="Henrissat B."/>
            <person name="Reynolds N.K."/>
            <person name="Benny G.L."/>
            <person name="Smith M.E."/>
            <person name="James T.Y."/>
            <person name="Grigoriev I.V."/>
        </authorList>
    </citation>
    <scope>NUCLEOTIDE SEQUENCE [LARGE SCALE GENOMIC DNA]</scope>
</reference>
<feature type="compositionally biased region" description="Polar residues" evidence="1">
    <location>
        <begin position="118"/>
        <end position="129"/>
    </location>
</feature>
<proteinExistence type="predicted"/>
<evidence type="ECO:0000256" key="1">
    <source>
        <dbReference type="SAM" id="MobiDB-lite"/>
    </source>
</evidence>
<sequence length="219" mass="23819">MPNTWSIERAFFLSVQRHSPICARRASLSEICSCALKGGTCRSRQTTTRPPIRSAPLSELNDLPGSHLHLHPQQLLGLPLPPSLEGAGSFQLRPCLRSRQLKVDGPLLCEPATCTTRRQTQPADLSPSSAHPPKQHLHQHASEPQEINRRPTLIDGPQINPSLGHLFPMNGIQNITVDVESDPGEPGEGAREIKNDRHDLRGLVAAVRPEGAIGAARAD</sequence>
<feature type="compositionally biased region" description="Basic and acidic residues" evidence="1">
    <location>
        <begin position="140"/>
        <end position="149"/>
    </location>
</feature>
<dbReference type="Proteomes" id="UP000269721">
    <property type="component" value="Unassembled WGS sequence"/>
</dbReference>
<accession>A0A4V1IQ00</accession>
<dbReference type="AlphaFoldDB" id="A0A4V1IQ00"/>
<evidence type="ECO:0000313" key="3">
    <source>
        <dbReference type="Proteomes" id="UP000269721"/>
    </source>
</evidence>
<dbReference type="EMBL" id="KZ999692">
    <property type="protein sequence ID" value="RKO84827.1"/>
    <property type="molecule type" value="Genomic_DNA"/>
</dbReference>